<evidence type="ECO:0000313" key="2">
    <source>
        <dbReference type="Proteomes" id="UP000315827"/>
    </source>
</evidence>
<reference evidence="1 2" key="1">
    <citation type="submission" date="2019-07" db="EMBL/GenBank/DDBJ databases">
        <title>Genome sequencing of Parabacteroides distasonis iSURF_7.</title>
        <authorList>
            <person name="Degefu H.N."/>
            <person name="Ruoff K.L."/>
            <person name="Price C.E."/>
            <person name="Valls R.A."/>
            <person name="O'Toole G.A."/>
        </authorList>
    </citation>
    <scope>NUCLEOTIDE SEQUENCE [LARGE SCALE GENOMIC DNA]</scope>
    <source>
        <strain evidence="1 2">CFPLTA003_1B</strain>
    </source>
</reference>
<accession>A0A5C6KNQ8</accession>
<proteinExistence type="predicted"/>
<dbReference type="EMBL" id="VOHW01000001">
    <property type="protein sequence ID" value="TWV64483.1"/>
    <property type="molecule type" value="Genomic_DNA"/>
</dbReference>
<organism evidence="1 2">
    <name type="scientific">Parabacteroides distasonis</name>
    <dbReference type="NCBI Taxonomy" id="823"/>
    <lineage>
        <taxon>Bacteria</taxon>
        <taxon>Pseudomonadati</taxon>
        <taxon>Bacteroidota</taxon>
        <taxon>Bacteroidia</taxon>
        <taxon>Bacteroidales</taxon>
        <taxon>Tannerellaceae</taxon>
        <taxon>Parabacteroides</taxon>
    </lineage>
</organism>
<dbReference type="PROSITE" id="PS51257">
    <property type="entry name" value="PROKAR_LIPOPROTEIN"/>
    <property type="match status" value="1"/>
</dbReference>
<comment type="caution">
    <text evidence="1">The sequence shown here is derived from an EMBL/GenBank/DDBJ whole genome shotgun (WGS) entry which is preliminary data.</text>
</comment>
<evidence type="ECO:0000313" key="1">
    <source>
        <dbReference type="EMBL" id="TWV64483.1"/>
    </source>
</evidence>
<dbReference type="Proteomes" id="UP000315827">
    <property type="component" value="Unassembled WGS sequence"/>
</dbReference>
<dbReference type="RefSeq" id="WP_146374804.1">
    <property type="nucleotide sequence ID" value="NZ_JBQKDB010000001.1"/>
</dbReference>
<name>A0A5C6KNQ8_PARDI</name>
<gene>
    <name evidence="1" type="ORF">FSA05_02390</name>
</gene>
<dbReference type="AlphaFoldDB" id="A0A5C6KNQ8"/>
<sequence>MKLNYFLSLLFGFSLLSSCNSEDLIESEISNNINSYEDVVIVDSLLSIDNEKFASWTPSPKIEDAIQTRSSVTTTTLTGCTSQTGGGNYKRLIGPIWASALGIPNQIYIVENVTCYQTLTIKGLEDRTCFYSSAASPNCGFDPNDLAKRGYSDSRHGDVVTMVTIIAHIKSDMSGRNYDRWYPCKPSDLKWNYDLINLQ</sequence>
<protein>
    <submittedName>
        <fullName evidence="1">Uncharacterized protein</fullName>
    </submittedName>
</protein>